<feature type="compositionally biased region" description="Basic and acidic residues" evidence="1">
    <location>
        <begin position="435"/>
        <end position="444"/>
    </location>
</feature>
<feature type="region of interest" description="Disordered" evidence="1">
    <location>
        <begin position="264"/>
        <end position="875"/>
    </location>
</feature>
<dbReference type="AlphaFoldDB" id="A0A8S4NSP0"/>
<dbReference type="OrthoDB" id="10261083at2759"/>
<accession>A0A8S4NSP0</accession>
<dbReference type="PANTHER" id="PTHR12458">
    <property type="entry name" value="ORF PROTEIN"/>
    <property type="match status" value="1"/>
</dbReference>
<feature type="compositionally biased region" description="Polar residues" evidence="1">
    <location>
        <begin position="745"/>
        <end position="755"/>
    </location>
</feature>
<reference evidence="3" key="1">
    <citation type="submission" date="2022-03" db="EMBL/GenBank/DDBJ databases">
        <authorList>
            <person name="Martin C."/>
        </authorList>
    </citation>
    <scope>NUCLEOTIDE SEQUENCE</scope>
</reference>
<protein>
    <recommendedName>
        <fullName evidence="2">CFA20 domain-containing protein</fullName>
    </recommendedName>
</protein>
<feature type="compositionally biased region" description="Acidic residues" evidence="1">
    <location>
        <begin position="569"/>
        <end position="592"/>
    </location>
</feature>
<feature type="compositionally biased region" description="Basic and acidic residues" evidence="1">
    <location>
        <begin position="298"/>
        <end position="308"/>
    </location>
</feature>
<keyword evidence="4" id="KW-1185">Reference proteome</keyword>
<name>A0A8S4NSP0_OWEFU</name>
<feature type="compositionally biased region" description="Basic and acidic residues" evidence="1">
    <location>
        <begin position="531"/>
        <end position="543"/>
    </location>
</feature>
<feature type="domain" description="CFA20" evidence="2">
    <location>
        <begin position="1"/>
        <end position="173"/>
    </location>
</feature>
<feature type="compositionally biased region" description="Basic and acidic residues" evidence="1">
    <location>
        <begin position="607"/>
        <end position="618"/>
    </location>
</feature>
<feature type="region of interest" description="Disordered" evidence="1">
    <location>
        <begin position="932"/>
        <end position="975"/>
    </location>
</feature>
<comment type="caution">
    <text evidence="3">The sequence shown here is derived from an EMBL/GenBank/DDBJ whole genome shotgun (WGS) entry which is preliminary data.</text>
</comment>
<evidence type="ECO:0000313" key="3">
    <source>
        <dbReference type="EMBL" id="CAH1783317.1"/>
    </source>
</evidence>
<proteinExistence type="predicted"/>
<feature type="compositionally biased region" description="Polar residues" evidence="1">
    <location>
        <begin position="498"/>
        <end position="507"/>
    </location>
</feature>
<feature type="compositionally biased region" description="Basic and acidic residues" evidence="1">
    <location>
        <begin position="335"/>
        <end position="345"/>
    </location>
</feature>
<feature type="compositionally biased region" description="Low complexity" evidence="1">
    <location>
        <begin position="818"/>
        <end position="827"/>
    </location>
</feature>
<feature type="compositionally biased region" description="Acidic residues" evidence="1">
    <location>
        <begin position="830"/>
        <end position="840"/>
    </location>
</feature>
<feature type="compositionally biased region" description="Basic and acidic residues" evidence="1">
    <location>
        <begin position="777"/>
        <end position="793"/>
    </location>
</feature>
<sequence length="1001" mass="111686">MFKNEFQGGAFFEIFSAQGKDPTANWKLSGGHGIRKIYDKEVKSFVYTIEGSSHSTKMQLPKDPKQSLTLVQRYVVIQINVQKGTDVTIELGVSDLGNNKRRLHFSTSLKENSCTPLHAKVPLTILKRSVWVNLCFDMVSLVGEMWRGQTYKSTESIIVSANCRIRRLFTMKYQPPDSTDDDDIYSCPNTNNTELDSIPRQCQIAQDVAQFIQVINMTKIRCVEWVLSGRDPNTRPVSSTDVDLNASGRRSEADAYHIAFGSKVASKAPPSAQRKTGSAGGKDGGQTSRTSRSSHSRNKLEDGHKVDKLVLQTSRGRERMPSDPGTNIEDDPETTVDKSTLRESRTWSSGVIDVNDETPFKKPHPPARQRSSDQKARRRPRVRSGDQRQRSGNSSERETDSSIPSPQKLKTPENSPLRRAASKEMVEMSPPRRLPSLDRKDKNSLRKNSMELGPEFKSPARHSLSFDQKEFSSKDNAVLSLAELRSQRSRSPEHLKPGSQSLSLNQTKPEKLKSEHSKNNNTEKSLNTRDNVNKTDTNSKTDSEIQDGGNPDESISDVIQALKNKIDLDYDDLDIPEDDGDLSFESEDEMDENIYTFSSPPKPAHKSVRESPAFRDDLDVTQDDEPSLSKSNTARRNLKLDRGAKLESDFIHSSNSSTEDDPHTKILKNSPSPRPPSTGSPRPNSGGRRSRPTSARGVKSIPSIATHSSSPRDTTTSNSNIPGPHVSNNEPTISNAIKSLDSDKNSLNISDQSDGNLNSSLSSPRTSNSRMSISRRSVRELKPDDIQLRKSLEQAKPYDSSKYKSAGMDTRGMEDSFEAAMLASLAREALEEESLDENEGESAGSTNQGDKPNLSKHRYGDDSMSDSSEDDTSFCTERGQVPAMKAHYQDEMRMPSSRLSAGDPLASSNPRDYANIFSPPIVLPSELEKQNLKNKHELSPKNKLISPRKQKSPSDGRMRHRLNSHSDKEHETDGEEELDLLYDPCLNCYFDPRTNKYYELC</sequence>
<dbReference type="InterPro" id="IPR040441">
    <property type="entry name" value="CFA20/CFAP20DC"/>
</dbReference>
<dbReference type="EMBL" id="CAIIXF020000005">
    <property type="protein sequence ID" value="CAH1783317.1"/>
    <property type="molecule type" value="Genomic_DNA"/>
</dbReference>
<dbReference type="Proteomes" id="UP000749559">
    <property type="component" value="Unassembled WGS sequence"/>
</dbReference>
<organism evidence="3 4">
    <name type="scientific">Owenia fusiformis</name>
    <name type="common">Polychaete worm</name>
    <dbReference type="NCBI Taxonomy" id="6347"/>
    <lineage>
        <taxon>Eukaryota</taxon>
        <taxon>Metazoa</taxon>
        <taxon>Spiralia</taxon>
        <taxon>Lophotrochozoa</taxon>
        <taxon>Annelida</taxon>
        <taxon>Polychaeta</taxon>
        <taxon>Sedentaria</taxon>
        <taxon>Canalipalpata</taxon>
        <taxon>Sabellida</taxon>
        <taxon>Oweniida</taxon>
        <taxon>Oweniidae</taxon>
        <taxon>Owenia</taxon>
    </lineage>
</organism>
<feature type="compositionally biased region" description="Acidic residues" evidence="1">
    <location>
        <begin position="863"/>
        <end position="872"/>
    </location>
</feature>
<dbReference type="InterPro" id="IPR007714">
    <property type="entry name" value="CFA20_dom"/>
</dbReference>
<feature type="compositionally biased region" description="Low complexity" evidence="1">
    <location>
        <begin position="756"/>
        <end position="774"/>
    </location>
</feature>
<evidence type="ECO:0000259" key="2">
    <source>
        <dbReference type="Pfam" id="PF05018"/>
    </source>
</evidence>
<feature type="compositionally biased region" description="Basic and acidic residues" evidence="1">
    <location>
        <begin position="508"/>
        <end position="518"/>
    </location>
</feature>
<evidence type="ECO:0000256" key="1">
    <source>
        <dbReference type="SAM" id="MobiDB-lite"/>
    </source>
</evidence>
<feature type="compositionally biased region" description="Polar residues" evidence="1">
    <location>
        <begin position="703"/>
        <end position="737"/>
    </location>
</feature>
<gene>
    <name evidence="3" type="ORF">OFUS_LOCUS9664</name>
</gene>
<feature type="compositionally biased region" description="Polar residues" evidence="1">
    <location>
        <begin position="519"/>
        <end position="530"/>
    </location>
</feature>
<feature type="compositionally biased region" description="Basic and acidic residues" evidence="1">
    <location>
        <begin position="638"/>
        <end position="650"/>
    </location>
</feature>
<dbReference type="Pfam" id="PF05018">
    <property type="entry name" value="CFA20_dom"/>
    <property type="match status" value="1"/>
</dbReference>
<feature type="compositionally biased region" description="Basic and acidic residues" evidence="1">
    <location>
        <begin position="383"/>
        <end position="400"/>
    </location>
</feature>
<evidence type="ECO:0000313" key="4">
    <source>
        <dbReference type="Proteomes" id="UP000749559"/>
    </source>
</evidence>